<dbReference type="GeneID" id="103311920"/>
<organism evidence="2 3">
    <name type="scientific">Acyrthosiphon pisum</name>
    <name type="common">Pea aphid</name>
    <dbReference type="NCBI Taxonomy" id="7029"/>
    <lineage>
        <taxon>Eukaryota</taxon>
        <taxon>Metazoa</taxon>
        <taxon>Ecdysozoa</taxon>
        <taxon>Arthropoda</taxon>
        <taxon>Hexapoda</taxon>
        <taxon>Insecta</taxon>
        <taxon>Pterygota</taxon>
        <taxon>Neoptera</taxon>
        <taxon>Paraneoptera</taxon>
        <taxon>Hemiptera</taxon>
        <taxon>Sternorrhyncha</taxon>
        <taxon>Aphidomorpha</taxon>
        <taxon>Aphidoidea</taxon>
        <taxon>Aphididae</taxon>
        <taxon>Macrosiphini</taxon>
        <taxon>Acyrthosiphon</taxon>
    </lineage>
</organism>
<dbReference type="PROSITE" id="PS50994">
    <property type="entry name" value="INTEGRASE"/>
    <property type="match status" value="1"/>
</dbReference>
<name>A0A8R2FF89_ACYPI</name>
<dbReference type="RefSeq" id="XP_008189981.1">
    <property type="nucleotide sequence ID" value="XM_008191759.1"/>
</dbReference>
<reference evidence="2" key="2">
    <citation type="submission" date="2022-06" db="UniProtKB">
        <authorList>
            <consortium name="EnsemblMetazoa"/>
        </authorList>
    </citation>
    <scope>IDENTIFICATION</scope>
</reference>
<feature type="domain" description="Integrase catalytic" evidence="1">
    <location>
        <begin position="155"/>
        <end position="349"/>
    </location>
</feature>
<dbReference type="InterPro" id="IPR012337">
    <property type="entry name" value="RNaseH-like_sf"/>
</dbReference>
<dbReference type="PANTHER" id="PTHR47331">
    <property type="entry name" value="PHD-TYPE DOMAIN-CONTAINING PROTEIN"/>
    <property type="match status" value="1"/>
</dbReference>
<proteinExistence type="predicted"/>
<dbReference type="Pfam" id="PF17921">
    <property type="entry name" value="Integrase_H2C2"/>
    <property type="match status" value="1"/>
</dbReference>
<evidence type="ECO:0000313" key="3">
    <source>
        <dbReference type="Proteomes" id="UP000007819"/>
    </source>
</evidence>
<dbReference type="OrthoDB" id="6629212at2759"/>
<dbReference type="KEGG" id="api:103311920"/>
<dbReference type="EnsemblMetazoa" id="XM_008191759.1">
    <property type="protein sequence ID" value="XP_008189981.1"/>
    <property type="gene ID" value="LOC103311920"/>
</dbReference>
<evidence type="ECO:0000313" key="2">
    <source>
        <dbReference type="EnsemblMetazoa" id="XP_008189981.1"/>
    </source>
</evidence>
<sequence length="468" mass="53146">MIVGPLQAFELEYANLALIRMVQLEHFGKEIKVLSGSTQVATTSKLFRLRPYYDKEKLLHVGGQLKNAIYLDIHQRNPIVLPSDNPYTRLLFRREHVQLLHSGPQALVASIRQRYWSLKARNIARDTVHKCVTCFRLKPVIVQPIMGDLPRDRVTPSRPFSRCGIDFAGPIMIKTSLRRKAACSKGYIGIFVCFATKAFHIELISDLTTKTFLQALNRFFDRRGRSSVIYSDNATNFIGAQRQLKEIFQFFQSVDHQNEIVTALADKGVEWKCIPPRSPHFGGLWEAAVKSKKSLLYKVLGEARLTYEEMSKVLTRVEACLNSRPITPMSSDPTDLTVLTPCHFLTGDAITAVPERDETATPDNRLDRWRRVTKYSQTLWNRWSTEYLNQLQERVKWAGAKGPSVRIGTMVILRDTNLPPLQWRLGRVVKVEPGADGVIRAASVQTSSGVWKRAVRLLCPLPFEGNAT</sequence>
<reference evidence="3" key="1">
    <citation type="submission" date="2010-06" db="EMBL/GenBank/DDBJ databases">
        <authorList>
            <person name="Jiang H."/>
            <person name="Abraham K."/>
            <person name="Ali S."/>
            <person name="Alsbrooks S.L."/>
            <person name="Anim B.N."/>
            <person name="Anosike U.S."/>
            <person name="Attaway T."/>
            <person name="Bandaranaike D.P."/>
            <person name="Battles P.K."/>
            <person name="Bell S.N."/>
            <person name="Bell A.V."/>
            <person name="Beltran B."/>
            <person name="Bickham C."/>
            <person name="Bustamante Y."/>
            <person name="Caleb T."/>
            <person name="Canada A."/>
            <person name="Cardenas V."/>
            <person name="Carter K."/>
            <person name="Chacko J."/>
            <person name="Chandrabose M.N."/>
            <person name="Chavez D."/>
            <person name="Chavez A."/>
            <person name="Chen L."/>
            <person name="Chu H.-S."/>
            <person name="Claassen K.J."/>
            <person name="Cockrell R."/>
            <person name="Collins M."/>
            <person name="Cooper J.A."/>
            <person name="Cree A."/>
            <person name="Curry S.M."/>
            <person name="Da Y."/>
            <person name="Dao M.D."/>
            <person name="Das B."/>
            <person name="Davila M.-L."/>
            <person name="Davy-Carroll L."/>
            <person name="Denson S."/>
            <person name="Dinh H."/>
            <person name="Ebong V.E."/>
            <person name="Edwards J.R."/>
            <person name="Egan A."/>
            <person name="El-Daye J."/>
            <person name="Escobedo L."/>
            <person name="Fernandez S."/>
            <person name="Fernando P.R."/>
            <person name="Flagg N."/>
            <person name="Forbes L.D."/>
            <person name="Fowler R.G."/>
            <person name="Fu Q."/>
            <person name="Gabisi R.A."/>
            <person name="Ganer J."/>
            <person name="Garbino Pronczuk A."/>
            <person name="Garcia R.M."/>
            <person name="Garner T."/>
            <person name="Garrett T.E."/>
            <person name="Gonzalez D.A."/>
            <person name="Hamid H."/>
            <person name="Hawkins E.S."/>
            <person name="Hirani K."/>
            <person name="Hogues M.E."/>
            <person name="Hollins B."/>
            <person name="Hsiao C.-H."/>
            <person name="Jabil R."/>
            <person name="James M.L."/>
            <person name="Jhangiani S.N."/>
            <person name="Johnson B."/>
            <person name="Johnson Q."/>
            <person name="Joshi V."/>
            <person name="Kalu J.B."/>
            <person name="Kam C."/>
            <person name="Kashfia A."/>
            <person name="Keebler J."/>
            <person name="Kisamo H."/>
            <person name="Kovar C.L."/>
            <person name="Lago L.A."/>
            <person name="Lai C.-Y."/>
            <person name="Laidlaw J."/>
            <person name="Lara F."/>
            <person name="Le T.-K."/>
            <person name="Lee S.L."/>
            <person name="Legall F.H."/>
            <person name="Lemon S.J."/>
            <person name="Lewis L.R."/>
            <person name="Li B."/>
            <person name="Liu Y."/>
            <person name="Liu Y.-S."/>
            <person name="Lopez J."/>
            <person name="Lozado R.J."/>
            <person name="Lu J."/>
            <person name="Madu R.C."/>
            <person name="Maheshwari M."/>
            <person name="Maheshwari R."/>
            <person name="Malloy K."/>
            <person name="Martinez E."/>
            <person name="Mathew T."/>
            <person name="Mercado I.C."/>
            <person name="Mercado C."/>
            <person name="Meyer B."/>
            <person name="Montgomery K."/>
            <person name="Morgan M.B."/>
            <person name="Munidasa M."/>
            <person name="Nazareth L.V."/>
            <person name="Nelson J."/>
            <person name="Ng B.M."/>
            <person name="Nguyen N.B."/>
            <person name="Nguyen P.Q."/>
            <person name="Nguyen T."/>
            <person name="Obregon M."/>
            <person name="Okwuonu G.O."/>
            <person name="Onwere C.G."/>
            <person name="Orozco G."/>
            <person name="Parra A."/>
            <person name="Patel S."/>
            <person name="Patil S."/>
            <person name="Perez A."/>
            <person name="Perez Y."/>
            <person name="Pham C."/>
            <person name="Primus E.L."/>
            <person name="Pu L.-L."/>
            <person name="Puazo M."/>
            <person name="Qin X."/>
            <person name="Quiroz J.B."/>
            <person name="Reese J."/>
            <person name="Richards S."/>
            <person name="Rives C.M."/>
            <person name="Robberts R."/>
            <person name="Ruiz S.J."/>
            <person name="Ruiz M.J."/>
            <person name="Santibanez J."/>
            <person name="Schneider B.W."/>
            <person name="Sisson I."/>
            <person name="Smith M."/>
            <person name="Sodergren E."/>
            <person name="Song X.-Z."/>
            <person name="Song B.B."/>
            <person name="Summersgill H."/>
            <person name="Thelus R."/>
            <person name="Thornton R.D."/>
            <person name="Trejos Z.Y."/>
            <person name="Usmani K."/>
            <person name="Vattathil S."/>
            <person name="Villasana D."/>
            <person name="Walker D.L."/>
            <person name="Wang S."/>
            <person name="Wang K."/>
            <person name="White C.S."/>
            <person name="Williams A.C."/>
            <person name="Williamson J."/>
            <person name="Wilson K."/>
            <person name="Woghiren I.O."/>
            <person name="Woodworth J.R."/>
            <person name="Worley K.C."/>
            <person name="Wright R.A."/>
            <person name="Wu W."/>
            <person name="Young L."/>
            <person name="Zhang L."/>
            <person name="Zhang J."/>
            <person name="Zhu Y."/>
            <person name="Muzny D.M."/>
            <person name="Weinstock G."/>
            <person name="Gibbs R.A."/>
        </authorList>
    </citation>
    <scope>NUCLEOTIDE SEQUENCE [LARGE SCALE GENOMIC DNA]</scope>
    <source>
        <strain evidence="3">LSR1</strain>
    </source>
</reference>
<dbReference type="PANTHER" id="PTHR47331:SF1">
    <property type="entry name" value="GAG-LIKE PROTEIN"/>
    <property type="match status" value="1"/>
</dbReference>
<dbReference type="GO" id="GO:0015074">
    <property type="term" value="P:DNA integration"/>
    <property type="evidence" value="ECO:0007669"/>
    <property type="project" value="InterPro"/>
</dbReference>
<evidence type="ECO:0000259" key="1">
    <source>
        <dbReference type="PROSITE" id="PS50994"/>
    </source>
</evidence>
<dbReference type="SUPFAM" id="SSF53098">
    <property type="entry name" value="Ribonuclease H-like"/>
    <property type="match status" value="1"/>
</dbReference>
<dbReference type="Proteomes" id="UP000007819">
    <property type="component" value="Unassembled WGS sequence"/>
</dbReference>
<dbReference type="Pfam" id="PF18701">
    <property type="entry name" value="DUF5641"/>
    <property type="match status" value="1"/>
</dbReference>
<keyword evidence="3" id="KW-1185">Reference proteome</keyword>
<dbReference type="InterPro" id="IPR041588">
    <property type="entry name" value="Integrase_H2C2"/>
</dbReference>
<dbReference type="InterPro" id="IPR040676">
    <property type="entry name" value="DUF5641"/>
</dbReference>
<protein>
    <recommendedName>
        <fullName evidence="1">Integrase catalytic domain-containing protein</fullName>
    </recommendedName>
</protein>
<accession>A0A8R2FF89</accession>
<dbReference type="GO" id="GO:0003676">
    <property type="term" value="F:nucleic acid binding"/>
    <property type="evidence" value="ECO:0007669"/>
    <property type="project" value="InterPro"/>
</dbReference>
<dbReference type="InterPro" id="IPR036397">
    <property type="entry name" value="RNaseH_sf"/>
</dbReference>
<dbReference type="Gene3D" id="3.30.420.10">
    <property type="entry name" value="Ribonuclease H-like superfamily/Ribonuclease H"/>
    <property type="match status" value="1"/>
</dbReference>
<dbReference type="InterPro" id="IPR001584">
    <property type="entry name" value="Integrase_cat-core"/>
</dbReference>
<dbReference type="AlphaFoldDB" id="A0A8R2FF89"/>